<dbReference type="RefSeq" id="WP_240179470.1">
    <property type="nucleotide sequence ID" value="NZ_CP092362.2"/>
</dbReference>
<name>A0ABY3TQD6_9MYCO</name>
<proteinExistence type="predicted"/>
<accession>A0ABY3TQD6</accession>
<gene>
    <name evidence="1" type="ORF">MI149_08910</name>
</gene>
<dbReference type="EMBL" id="CP092362">
    <property type="protein sequence ID" value="ULN43165.1"/>
    <property type="molecule type" value="Genomic_DNA"/>
</dbReference>
<evidence type="ECO:0000313" key="2">
    <source>
        <dbReference type="Proteomes" id="UP001055337"/>
    </source>
</evidence>
<organism evidence="1 2">
    <name type="scientific">Mycolicibacterium crocinum</name>
    <dbReference type="NCBI Taxonomy" id="388459"/>
    <lineage>
        <taxon>Bacteria</taxon>
        <taxon>Bacillati</taxon>
        <taxon>Actinomycetota</taxon>
        <taxon>Actinomycetes</taxon>
        <taxon>Mycobacteriales</taxon>
        <taxon>Mycobacteriaceae</taxon>
        <taxon>Mycolicibacterium</taxon>
    </lineage>
</organism>
<evidence type="ECO:0000313" key="1">
    <source>
        <dbReference type="EMBL" id="ULN43165.1"/>
    </source>
</evidence>
<protein>
    <submittedName>
        <fullName evidence="1">Uncharacterized protein</fullName>
    </submittedName>
</protein>
<sequence length="110" mass="12109">MLLLELERFQSDLAEEVGGYAEAGDELVEGLVFTLNTSREHALLQRLLSTEAETVLLFLTVEGDDVIRTASYVLAPQLAVALHDDYRTQLGCLRLPRVIVQVVVSAVLTP</sequence>
<keyword evidence="2" id="KW-1185">Reference proteome</keyword>
<reference evidence="1" key="1">
    <citation type="submission" date="2022-08" db="EMBL/GenBank/DDBJ databases">
        <title>Whole genome sequencing of non-tuberculosis mycobacteria type-strains.</title>
        <authorList>
            <person name="Igarashi Y."/>
            <person name="Osugi A."/>
            <person name="Mitarai S."/>
        </authorList>
    </citation>
    <scope>NUCLEOTIDE SEQUENCE</scope>
    <source>
        <strain evidence="1">JCM 16369</strain>
    </source>
</reference>
<dbReference type="Proteomes" id="UP001055337">
    <property type="component" value="Chromosome"/>
</dbReference>